<proteinExistence type="predicted"/>
<evidence type="ECO:0000256" key="1">
    <source>
        <dbReference type="SAM" id="MobiDB-lite"/>
    </source>
</evidence>
<evidence type="ECO:0000313" key="3">
    <source>
        <dbReference type="Proteomes" id="UP001234989"/>
    </source>
</evidence>
<dbReference type="AlphaFoldDB" id="A0AAF0ZQI8"/>
<protein>
    <submittedName>
        <fullName evidence="2">Uncharacterized protein</fullName>
    </submittedName>
</protein>
<organism evidence="2 3">
    <name type="scientific">Solanum verrucosum</name>
    <dbReference type="NCBI Taxonomy" id="315347"/>
    <lineage>
        <taxon>Eukaryota</taxon>
        <taxon>Viridiplantae</taxon>
        <taxon>Streptophyta</taxon>
        <taxon>Embryophyta</taxon>
        <taxon>Tracheophyta</taxon>
        <taxon>Spermatophyta</taxon>
        <taxon>Magnoliopsida</taxon>
        <taxon>eudicotyledons</taxon>
        <taxon>Gunneridae</taxon>
        <taxon>Pentapetalae</taxon>
        <taxon>asterids</taxon>
        <taxon>lamiids</taxon>
        <taxon>Solanales</taxon>
        <taxon>Solanaceae</taxon>
        <taxon>Solanoideae</taxon>
        <taxon>Solaneae</taxon>
        <taxon>Solanum</taxon>
    </lineage>
</organism>
<feature type="compositionally biased region" description="Basic and acidic residues" evidence="1">
    <location>
        <begin position="90"/>
        <end position="100"/>
    </location>
</feature>
<feature type="compositionally biased region" description="Basic and acidic residues" evidence="1">
    <location>
        <begin position="62"/>
        <end position="75"/>
    </location>
</feature>
<feature type="region of interest" description="Disordered" evidence="1">
    <location>
        <begin position="62"/>
        <end position="100"/>
    </location>
</feature>
<keyword evidence="3" id="KW-1185">Reference proteome</keyword>
<name>A0AAF0ZQI8_SOLVR</name>
<evidence type="ECO:0000313" key="2">
    <source>
        <dbReference type="EMBL" id="WMV45905.1"/>
    </source>
</evidence>
<reference evidence="2" key="1">
    <citation type="submission" date="2023-08" db="EMBL/GenBank/DDBJ databases">
        <title>A de novo genome assembly of Solanum verrucosum Schlechtendal, a Mexican diploid species geographically isolated from the other diploid A-genome species in potato relatives.</title>
        <authorList>
            <person name="Hosaka K."/>
        </authorList>
    </citation>
    <scope>NUCLEOTIDE SEQUENCE</scope>
    <source>
        <tissue evidence="2">Young leaves</tissue>
    </source>
</reference>
<dbReference type="EMBL" id="CP133620">
    <property type="protein sequence ID" value="WMV45905.1"/>
    <property type="molecule type" value="Genomic_DNA"/>
</dbReference>
<gene>
    <name evidence="2" type="ORF">MTR67_039290</name>
</gene>
<dbReference type="Proteomes" id="UP001234989">
    <property type="component" value="Chromosome 9"/>
</dbReference>
<accession>A0AAF0ZQI8</accession>
<sequence>MKNQLFFFSRKRAETRGPLIPLSPEVLKVLDKFRRNFLWHGKKEHKGYNLVKWNIVQKSKEHGEGEEAKAKRDGGKLSQLAYGGPYGRKGMREFSKEDQTPFKRSKGNAFLLYDFGVKSNV</sequence>